<dbReference type="EMBL" id="CP002159">
    <property type="protein sequence ID" value="ADL55471.1"/>
    <property type="molecule type" value="Genomic_DNA"/>
</dbReference>
<keyword evidence="1" id="KW-0812">Transmembrane</keyword>
<accession>D9SG24</accession>
<keyword evidence="1" id="KW-1133">Transmembrane helix</keyword>
<name>D9SG24_GALCS</name>
<sequence length="111" mass="12731">MGAKPQKKIRRDNADQAEFFNIHDRYEKLLDEISSDPNSGCKYRAQYLQYKKYRGKKAEPMASATDVSRTNVGGDFWHFKKLSPIQKCLLVFACLFLGYATIKLLMTLTSA</sequence>
<organism evidence="2 3">
    <name type="scientific">Gallionella capsiferriformans (strain ES-2)</name>
    <name type="common">Gallionella ferruginea capsiferriformans (strain ES-2)</name>
    <dbReference type="NCBI Taxonomy" id="395494"/>
    <lineage>
        <taxon>Bacteria</taxon>
        <taxon>Pseudomonadati</taxon>
        <taxon>Pseudomonadota</taxon>
        <taxon>Betaproteobacteria</taxon>
        <taxon>Nitrosomonadales</taxon>
        <taxon>Gallionellaceae</taxon>
        <taxon>Gallionella</taxon>
    </lineage>
</organism>
<reference evidence="2 3" key="1">
    <citation type="submission" date="2010-08" db="EMBL/GenBank/DDBJ databases">
        <title>Complete sequence of Gallionella capsiferriformans ES-2.</title>
        <authorList>
            <consortium name="US DOE Joint Genome Institute"/>
            <person name="Lucas S."/>
            <person name="Copeland A."/>
            <person name="Lapidus A."/>
            <person name="Cheng J.-F."/>
            <person name="Bruce D."/>
            <person name="Goodwin L."/>
            <person name="Pitluck S."/>
            <person name="Chertkov O."/>
            <person name="Davenport K.W."/>
            <person name="Detter J.C."/>
            <person name="Han C."/>
            <person name="Tapia R."/>
            <person name="Land M."/>
            <person name="Hauser L."/>
            <person name="Chang Y.-J."/>
            <person name="Jeffries C."/>
            <person name="Kyrpides N."/>
            <person name="Ivanova N."/>
            <person name="Mikhailova N."/>
            <person name="Shelobolina E.S."/>
            <person name="Picardal F."/>
            <person name="Roden E."/>
            <person name="Emerson D."/>
            <person name="Woyke T."/>
        </authorList>
    </citation>
    <scope>NUCLEOTIDE SEQUENCE [LARGE SCALE GENOMIC DNA]</scope>
    <source>
        <strain evidence="2 3">ES-2</strain>
    </source>
</reference>
<protein>
    <submittedName>
        <fullName evidence="2">Uncharacterized protein</fullName>
    </submittedName>
</protein>
<proteinExistence type="predicted"/>
<evidence type="ECO:0000313" key="3">
    <source>
        <dbReference type="Proteomes" id="UP000001235"/>
    </source>
</evidence>
<dbReference type="KEGG" id="gca:Galf_1451"/>
<gene>
    <name evidence="2" type="ordered locus">Galf_1451</name>
</gene>
<evidence type="ECO:0000256" key="1">
    <source>
        <dbReference type="SAM" id="Phobius"/>
    </source>
</evidence>
<dbReference type="HOGENOM" id="CLU_2154727_0_0_4"/>
<dbReference type="AlphaFoldDB" id="D9SG24"/>
<keyword evidence="3" id="KW-1185">Reference proteome</keyword>
<feature type="transmembrane region" description="Helical" evidence="1">
    <location>
        <begin position="88"/>
        <end position="106"/>
    </location>
</feature>
<keyword evidence="1" id="KW-0472">Membrane</keyword>
<evidence type="ECO:0000313" key="2">
    <source>
        <dbReference type="EMBL" id="ADL55471.1"/>
    </source>
</evidence>
<dbReference type="Proteomes" id="UP000001235">
    <property type="component" value="Chromosome"/>
</dbReference>